<dbReference type="InterPro" id="IPR011712">
    <property type="entry name" value="Sig_transdc_His_kin_sub3_dim/P"/>
</dbReference>
<dbReference type="InterPro" id="IPR036890">
    <property type="entry name" value="HATPase_C_sf"/>
</dbReference>
<evidence type="ECO:0000256" key="9">
    <source>
        <dbReference type="SAM" id="Coils"/>
    </source>
</evidence>
<keyword evidence="5" id="KW-0547">Nucleotide-binding</keyword>
<dbReference type="Gene3D" id="1.20.5.1930">
    <property type="match status" value="1"/>
</dbReference>
<evidence type="ECO:0000256" key="1">
    <source>
        <dbReference type="ARBA" id="ARBA00000085"/>
    </source>
</evidence>
<proteinExistence type="predicted"/>
<organism evidence="11 12">
    <name type="scientific">Paraburkholderia ultramafica</name>
    <dbReference type="NCBI Taxonomy" id="1544867"/>
    <lineage>
        <taxon>Bacteria</taxon>
        <taxon>Pseudomonadati</taxon>
        <taxon>Pseudomonadota</taxon>
        <taxon>Betaproteobacteria</taxon>
        <taxon>Burkholderiales</taxon>
        <taxon>Burkholderiaceae</taxon>
        <taxon>Paraburkholderia</taxon>
    </lineage>
</organism>
<feature type="domain" description="Histidine kinase/HSP90-like ATPase" evidence="10">
    <location>
        <begin position="161"/>
        <end position="271"/>
    </location>
</feature>
<dbReference type="PANTHER" id="PTHR24421">
    <property type="entry name" value="NITRATE/NITRITE SENSOR PROTEIN NARX-RELATED"/>
    <property type="match status" value="1"/>
</dbReference>
<dbReference type="Pfam" id="PF07730">
    <property type="entry name" value="HisKA_3"/>
    <property type="match status" value="1"/>
</dbReference>
<evidence type="ECO:0000256" key="2">
    <source>
        <dbReference type="ARBA" id="ARBA00012438"/>
    </source>
</evidence>
<keyword evidence="7" id="KW-0067">ATP-binding</keyword>
<dbReference type="GO" id="GO:0005524">
    <property type="term" value="F:ATP binding"/>
    <property type="evidence" value="ECO:0007669"/>
    <property type="project" value="UniProtKB-KW"/>
</dbReference>
<keyword evidence="9" id="KW-0175">Coiled coil</keyword>
<evidence type="ECO:0000256" key="6">
    <source>
        <dbReference type="ARBA" id="ARBA00022777"/>
    </source>
</evidence>
<dbReference type="AlphaFoldDB" id="A0A6S7BE64"/>
<evidence type="ECO:0000256" key="3">
    <source>
        <dbReference type="ARBA" id="ARBA00022553"/>
    </source>
</evidence>
<dbReference type="Gene3D" id="3.30.565.10">
    <property type="entry name" value="Histidine kinase-like ATPase, C-terminal domain"/>
    <property type="match status" value="1"/>
</dbReference>
<dbReference type="GO" id="GO:0046983">
    <property type="term" value="F:protein dimerization activity"/>
    <property type="evidence" value="ECO:0007669"/>
    <property type="project" value="InterPro"/>
</dbReference>
<evidence type="ECO:0000313" key="11">
    <source>
        <dbReference type="EMBL" id="CAB3785735.1"/>
    </source>
</evidence>
<feature type="coiled-coil region" evidence="9">
    <location>
        <begin position="26"/>
        <end position="53"/>
    </location>
</feature>
<evidence type="ECO:0000256" key="7">
    <source>
        <dbReference type="ARBA" id="ARBA00022840"/>
    </source>
</evidence>
<keyword evidence="6" id="KW-0418">Kinase</keyword>
<dbReference type="RefSeq" id="WP_175149524.1">
    <property type="nucleotide sequence ID" value="NZ_CADIKK010000008.1"/>
</dbReference>
<name>A0A6S7BE64_9BURK</name>
<evidence type="ECO:0000256" key="4">
    <source>
        <dbReference type="ARBA" id="ARBA00022679"/>
    </source>
</evidence>
<dbReference type="Proteomes" id="UP000494365">
    <property type="component" value="Unassembled WGS sequence"/>
</dbReference>
<dbReference type="GO" id="GO:0016020">
    <property type="term" value="C:membrane"/>
    <property type="evidence" value="ECO:0007669"/>
    <property type="project" value="InterPro"/>
</dbReference>
<evidence type="ECO:0000259" key="10">
    <source>
        <dbReference type="SMART" id="SM00387"/>
    </source>
</evidence>
<evidence type="ECO:0000256" key="5">
    <source>
        <dbReference type="ARBA" id="ARBA00022741"/>
    </source>
</evidence>
<dbReference type="PANTHER" id="PTHR24421:SF10">
    <property type="entry name" value="NITRATE_NITRITE SENSOR PROTEIN NARQ"/>
    <property type="match status" value="1"/>
</dbReference>
<accession>A0A6S7BE64</accession>
<dbReference type="InterPro" id="IPR050482">
    <property type="entry name" value="Sensor_HK_TwoCompSys"/>
</dbReference>
<sequence length="282" mass="30221">METSTVVPFNAQLPSSVARDGFDTPSASAERELAQLRARVRELSAELVQAQETACRHVARELHDGVGAELTATRFALASVETWLPADAPPQCAAALAVANRSLDAVCAASRQAVAELHAPSLEAGIVGALAHWTSDFATRTQLRTSFVCAADVRLTRLPTDAALAVFRVAQEALNNIVKHARAESADVRIETSRRHLTLLVSDDGIGLTRNARDRRGHFGLSGMQARCAAFDGTLRISARRAIGSQRDASGNASRGTLLQARFAWDAMLAHAPRAERRALQS</sequence>
<dbReference type="GO" id="GO:0000155">
    <property type="term" value="F:phosphorelay sensor kinase activity"/>
    <property type="evidence" value="ECO:0007669"/>
    <property type="project" value="InterPro"/>
</dbReference>
<keyword evidence="12" id="KW-1185">Reference proteome</keyword>
<dbReference type="Pfam" id="PF02518">
    <property type="entry name" value="HATPase_c"/>
    <property type="match status" value="1"/>
</dbReference>
<dbReference type="SUPFAM" id="SSF55874">
    <property type="entry name" value="ATPase domain of HSP90 chaperone/DNA topoisomerase II/histidine kinase"/>
    <property type="match status" value="1"/>
</dbReference>
<gene>
    <name evidence="11" type="ORF">LMG28614_02196</name>
</gene>
<protein>
    <recommendedName>
        <fullName evidence="2">histidine kinase</fullName>
        <ecNumber evidence="2">2.7.13.3</ecNumber>
    </recommendedName>
</protein>
<reference evidence="11 12" key="1">
    <citation type="submission" date="2020-04" db="EMBL/GenBank/DDBJ databases">
        <authorList>
            <person name="De Canck E."/>
        </authorList>
    </citation>
    <scope>NUCLEOTIDE SEQUENCE [LARGE SCALE GENOMIC DNA]</scope>
    <source>
        <strain evidence="11 12">LMG 28614</strain>
    </source>
</reference>
<evidence type="ECO:0000313" key="12">
    <source>
        <dbReference type="Proteomes" id="UP000494365"/>
    </source>
</evidence>
<dbReference type="InterPro" id="IPR003594">
    <property type="entry name" value="HATPase_dom"/>
</dbReference>
<keyword evidence="3" id="KW-0597">Phosphoprotein</keyword>
<comment type="catalytic activity">
    <reaction evidence="1">
        <text>ATP + protein L-histidine = ADP + protein N-phospho-L-histidine.</text>
        <dbReference type="EC" id="2.7.13.3"/>
    </reaction>
</comment>
<keyword evidence="4" id="KW-0808">Transferase</keyword>
<evidence type="ECO:0000256" key="8">
    <source>
        <dbReference type="ARBA" id="ARBA00023012"/>
    </source>
</evidence>
<dbReference type="EC" id="2.7.13.3" evidence="2"/>
<dbReference type="CDD" id="cd16917">
    <property type="entry name" value="HATPase_UhpB-NarQ-NarX-like"/>
    <property type="match status" value="1"/>
</dbReference>
<dbReference type="SMART" id="SM00387">
    <property type="entry name" value="HATPase_c"/>
    <property type="match status" value="1"/>
</dbReference>
<keyword evidence="8" id="KW-0902">Two-component regulatory system</keyword>
<dbReference type="EMBL" id="CADIKK010000008">
    <property type="protein sequence ID" value="CAB3785735.1"/>
    <property type="molecule type" value="Genomic_DNA"/>
</dbReference>